<dbReference type="AlphaFoldDB" id="A0A382E5X7"/>
<dbReference type="EMBL" id="UINC01042632">
    <property type="protein sequence ID" value="SVB45524.1"/>
    <property type="molecule type" value="Genomic_DNA"/>
</dbReference>
<evidence type="ECO:0000313" key="1">
    <source>
        <dbReference type="EMBL" id="SVB45524.1"/>
    </source>
</evidence>
<gene>
    <name evidence="1" type="ORF">METZ01_LOCUS198378</name>
</gene>
<name>A0A382E5X7_9ZZZZ</name>
<protein>
    <submittedName>
        <fullName evidence="1">Uncharacterized protein</fullName>
    </submittedName>
</protein>
<organism evidence="1">
    <name type="scientific">marine metagenome</name>
    <dbReference type="NCBI Taxonomy" id="408172"/>
    <lineage>
        <taxon>unclassified sequences</taxon>
        <taxon>metagenomes</taxon>
        <taxon>ecological metagenomes</taxon>
    </lineage>
</organism>
<sequence>MLRKQQNITIIFLLLFFLLLVLDHFHSKNHQGLQIKIQEHDEHEEGSSPCGM</sequence>
<proteinExistence type="predicted"/>
<reference evidence="1" key="1">
    <citation type="submission" date="2018-05" db="EMBL/GenBank/DDBJ databases">
        <authorList>
            <person name="Lanie J.A."/>
            <person name="Ng W.-L."/>
            <person name="Kazmierczak K.M."/>
            <person name="Andrzejewski T.M."/>
            <person name="Davidsen T.M."/>
            <person name="Wayne K.J."/>
            <person name="Tettelin H."/>
            <person name="Glass J.I."/>
            <person name="Rusch D."/>
            <person name="Podicherti R."/>
            <person name="Tsui H.-C.T."/>
            <person name="Winkler M.E."/>
        </authorList>
    </citation>
    <scope>NUCLEOTIDE SEQUENCE</scope>
</reference>
<accession>A0A382E5X7</accession>